<name>A0ABQ1Z4R8_9BACT</name>
<evidence type="ECO:0000256" key="1">
    <source>
        <dbReference type="ARBA" id="ARBA00005953"/>
    </source>
</evidence>
<sequence>MTDCMISSEIDIDIRFSETDAMGVVWHGNYLKFFEDGREAFGRKYGLEYLQIHEKGFVTPIVKSEIDHKAPVYYGQAIKVITRYIPAKSAKIQFEYEVINLTTGQLCATGKTMQVFLDRESRELELISPDFYKEWKAQYDL</sequence>
<evidence type="ECO:0000313" key="3">
    <source>
        <dbReference type="EMBL" id="GGH50316.1"/>
    </source>
</evidence>
<keyword evidence="2" id="KW-0378">Hydrolase</keyword>
<dbReference type="SUPFAM" id="SSF54637">
    <property type="entry name" value="Thioesterase/thiol ester dehydrase-isomerase"/>
    <property type="match status" value="1"/>
</dbReference>
<evidence type="ECO:0000256" key="2">
    <source>
        <dbReference type="ARBA" id="ARBA00022801"/>
    </source>
</evidence>
<proteinExistence type="inferred from homology"/>
<dbReference type="InterPro" id="IPR050563">
    <property type="entry name" value="4-hydroxybenzoyl-CoA_TE"/>
</dbReference>
<dbReference type="PIRSF" id="PIRSF003230">
    <property type="entry name" value="YbgC"/>
    <property type="match status" value="1"/>
</dbReference>
<dbReference type="InterPro" id="IPR006684">
    <property type="entry name" value="YbgC/YbaW"/>
</dbReference>
<reference evidence="4" key="1">
    <citation type="journal article" date="2019" name="Int. J. Syst. Evol. Microbiol.">
        <title>The Global Catalogue of Microorganisms (GCM) 10K type strain sequencing project: providing services to taxonomists for standard genome sequencing and annotation.</title>
        <authorList>
            <consortium name="The Broad Institute Genomics Platform"/>
            <consortium name="The Broad Institute Genome Sequencing Center for Infectious Disease"/>
            <person name="Wu L."/>
            <person name="Ma J."/>
        </authorList>
    </citation>
    <scope>NUCLEOTIDE SEQUENCE [LARGE SCALE GENOMIC DNA]</scope>
    <source>
        <strain evidence="4">CGMCC 1.15288</strain>
    </source>
</reference>
<comment type="caution">
    <text evidence="3">The sequence shown here is derived from an EMBL/GenBank/DDBJ whole genome shotgun (WGS) entry which is preliminary data.</text>
</comment>
<dbReference type="Proteomes" id="UP000600214">
    <property type="component" value="Unassembled WGS sequence"/>
</dbReference>
<gene>
    <name evidence="3" type="ORF">GCM10007423_52960</name>
</gene>
<dbReference type="InterPro" id="IPR029069">
    <property type="entry name" value="HotDog_dom_sf"/>
</dbReference>
<evidence type="ECO:0000313" key="4">
    <source>
        <dbReference type="Proteomes" id="UP000600214"/>
    </source>
</evidence>
<keyword evidence="4" id="KW-1185">Reference proteome</keyword>
<dbReference type="EMBL" id="BMIA01000004">
    <property type="protein sequence ID" value="GGH50316.1"/>
    <property type="molecule type" value="Genomic_DNA"/>
</dbReference>
<protein>
    <submittedName>
        <fullName evidence="3">4-hydroxybenzoyl-CoA thioesterase</fullName>
    </submittedName>
</protein>
<dbReference type="PANTHER" id="PTHR31793">
    <property type="entry name" value="4-HYDROXYBENZOYL-COA THIOESTERASE FAMILY MEMBER"/>
    <property type="match status" value="1"/>
</dbReference>
<dbReference type="Pfam" id="PF13279">
    <property type="entry name" value="4HBT_2"/>
    <property type="match status" value="1"/>
</dbReference>
<organism evidence="3 4">
    <name type="scientific">Dyadobacter endophyticus</name>
    <dbReference type="NCBI Taxonomy" id="1749036"/>
    <lineage>
        <taxon>Bacteria</taxon>
        <taxon>Pseudomonadati</taxon>
        <taxon>Bacteroidota</taxon>
        <taxon>Cytophagia</taxon>
        <taxon>Cytophagales</taxon>
        <taxon>Spirosomataceae</taxon>
        <taxon>Dyadobacter</taxon>
    </lineage>
</organism>
<comment type="similarity">
    <text evidence="1">Belongs to the 4-hydroxybenzoyl-CoA thioesterase family.</text>
</comment>
<dbReference type="PANTHER" id="PTHR31793:SF27">
    <property type="entry name" value="NOVEL THIOESTERASE SUPERFAMILY DOMAIN AND SAPOSIN A-TYPE DOMAIN CONTAINING PROTEIN (0610012H03RIK)"/>
    <property type="match status" value="1"/>
</dbReference>
<dbReference type="Gene3D" id="3.10.129.10">
    <property type="entry name" value="Hotdog Thioesterase"/>
    <property type="match status" value="1"/>
</dbReference>
<accession>A0ABQ1Z4R8</accession>
<dbReference type="CDD" id="cd00586">
    <property type="entry name" value="4HBT"/>
    <property type="match status" value="1"/>
</dbReference>